<keyword evidence="3" id="KW-1185">Reference proteome</keyword>
<feature type="compositionally biased region" description="Polar residues" evidence="1">
    <location>
        <begin position="110"/>
        <end position="120"/>
    </location>
</feature>
<evidence type="ECO:0000313" key="3">
    <source>
        <dbReference type="Proteomes" id="UP000321793"/>
    </source>
</evidence>
<feature type="region of interest" description="Disordered" evidence="1">
    <location>
        <begin position="88"/>
        <end position="138"/>
    </location>
</feature>
<dbReference type="AlphaFoldDB" id="A0A512SZW9"/>
<name>A0A512SZW9_9MICO</name>
<dbReference type="EMBL" id="BKBA01000006">
    <property type="protein sequence ID" value="GEQ13479.1"/>
    <property type="molecule type" value="Genomic_DNA"/>
</dbReference>
<accession>A0A512SZW9</accession>
<gene>
    <name evidence="2" type="ORF">KLO01_15260</name>
</gene>
<evidence type="ECO:0000313" key="2">
    <source>
        <dbReference type="EMBL" id="GEQ13479.1"/>
    </source>
</evidence>
<evidence type="ECO:0000256" key="1">
    <source>
        <dbReference type="SAM" id="MobiDB-lite"/>
    </source>
</evidence>
<feature type="region of interest" description="Disordered" evidence="1">
    <location>
        <begin position="30"/>
        <end position="64"/>
    </location>
</feature>
<feature type="compositionally biased region" description="Low complexity" evidence="1">
    <location>
        <begin position="127"/>
        <end position="138"/>
    </location>
</feature>
<reference evidence="2 3" key="1">
    <citation type="submission" date="2019-07" db="EMBL/GenBank/DDBJ databases">
        <title>Whole genome shotgun sequence of Knoellia locipacati NBRC 109775.</title>
        <authorList>
            <person name="Hosoyama A."/>
            <person name="Uohara A."/>
            <person name="Ohji S."/>
            <person name="Ichikawa N."/>
        </authorList>
    </citation>
    <scope>NUCLEOTIDE SEQUENCE [LARGE SCALE GENOMIC DNA]</scope>
    <source>
        <strain evidence="2 3">NBRC 109775</strain>
    </source>
</reference>
<comment type="caution">
    <text evidence="2">The sequence shown here is derived from an EMBL/GenBank/DDBJ whole genome shotgun (WGS) entry which is preliminary data.</text>
</comment>
<sequence length="138" mass="14080">MQPLSVLVTRPVIVVGRARPLDGMLGLVPAGPDGCEVGDEDADEGMSEGPTSEPASPAPPQAVRSVRAQSALTAYEIVCRCGRVGMVMNLRRGPPANGSRAGPQRESAATRGTTAGSSPDISGLKPSLTTTSRLLGTT</sequence>
<dbReference type="Proteomes" id="UP000321793">
    <property type="component" value="Unassembled WGS sequence"/>
</dbReference>
<proteinExistence type="predicted"/>
<feature type="compositionally biased region" description="Acidic residues" evidence="1">
    <location>
        <begin position="36"/>
        <end position="46"/>
    </location>
</feature>
<organism evidence="2 3">
    <name type="scientific">Knoellia locipacati</name>
    <dbReference type="NCBI Taxonomy" id="882824"/>
    <lineage>
        <taxon>Bacteria</taxon>
        <taxon>Bacillati</taxon>
        <taxon>Actinomycetota</taxon>
        <taxon>Actinomycetes</taxon>
        <taxon>Micrococcales</taxon>
        <taxon>Intrasporangiaceae</taxon>
        <taxon>Knoellia</taxon>
    </lineage>
</organism>
<protein>
    <submittedName>
        <fullName evidence="2">Uncharacterized protein</fullName>
    </submittedName>
</protein>